<comment type="caution">
    <text evidence="1">The sequence shown here is derived from an EMBL/GenBank/DDBJ whole genome shotgun (WGS) entry which is preliminary data.</text>
</comment>
<reference evidence="1 2" key="2">
    <citation type="journal article" date="2019" name="G3 (Bethesda)">
        <title>Hybrid Assembly of the Genome of the Entomopathogenic Nematode Steinernema carpocapsae Identifies the X-Chromosome.</title>
        <authorList>
            <person name="Serra L."/>
            <person name="Macchietto M."/>
            <person name="Macias-Munoz A."/>
            <person name="McGill C.J."/>
            <person name="Rodriguez I.M."/>
            <person name="Rodriguez B."/>
            <person name="Murad R."/>
            <person name="Mortazavi A."/>
        </authorList>
    </citation>
    <scope>NUCLEOTIDE SEQUENCE [LARGE SCALE GENOMIC DNA]</scope>
    <source>
        <strain evidence="1 2">ALL</strain>
    </source>
</reference>
<gene>
    <name evidence="1" type="ORF">L596_011465</name>
</gene>
<proteinExistence type="predicted"/>
<sequence>MTNSNKISRLIRTLASSYTRSAKGLSETRFVAGMEIVDESLDMEQPLEKDIFWEDRVPEPMYSAETANTPVNPQFGSAVNRYQPPDCVEMVARVDPCDKLNEEEQENEKIPVVVRRDSQFSEDGILTGVKRLIRNRRSTISSRSVPCIPPSSVIRRVDQV</sequence>
<reference evidence="1 2" key="1">
    <citation type="journal article" date="2015" name="Genome Biol.">
        <title>Comparative genomics of Steinernema reveals deeply conserved gene regulatory networks.</title>
        <authorList>
            <person name="Dillman A.R."/>
            <person name="Macchietto M."/>
            <person name="Porter C.F."/>
            <person name="Rogers A."/>
            <person name="Williams B."/>
            <person name="Antoshechkin I."/>
            <person name="Lee M.M."/>
            <person name="Goodwin Z."/>
            <person name="Lu X."/>
            <person name="Lewis E.E."/>
            <person name="Goodrich-Blair H."/>
            <person name="Stock S.P."/>
            <person name="Adams B.J."/>
            <person name="Sternberg P.W."/>
            <person name="Mortazavi A."/>
        </authorList>
    </citation>
    <scope>NUCLEOTIDE SEQUENCE [LARGE SCALE GENOMIC DNA]</scope>
    <source>
        <strain evidence="1 2">ALL</strain>
    </source>
</reference>
<evidence type="ECO:0000313" key="2">
    <source>
        <dbReference type="Proteomes" id="UP000298663"/>
    </source>
</evidence>
<keyword evidence="2" id="KW-1185">Reference proteome</keyword>
<dbReference type="AlphaFoldDB" id="A0A4U5NUE1"/>
<name>A0A4U5NUE1_STECR</name>
<dbReference type="EMBL" id="AZBU02000003">
    <property type="protein sequence ID" value="TKR86976.1"/>
    <property type="molecule type" value="Genomic_DNA"/>
</dbReference>
<accession>A0A4U5NUE1</accession>
<protein>
    <submittedName>
        <fullName evidence="1">Uncharacterized protein</fullName>
    </submittedName>
</protein>
<organism evidence="1 2">
    <name type="scientific">Steinernema carpocapsae</name>
    <name type="common">Entomopathogenic nematode</name>
    <dbReference type="NCBI Taxonomy" id="34508"/>
    <lineage>
        <taxon>Eukaryota</taxon>
        <taxon>Metazoa</taxon>
        <taxon>Ecdysozoa</taxon>
        <taxon>Nematoda</taxon>
        <taxon>Chromadorea</taxon>
        <taxon>Rhabditida</taxon>
        <taxon>Tylenchina</taxon>
        <taxon>Panagrolaimomorpha</taxon>
        <taxon>Strongyloidoidea</taxon>
        <taxon>Steinernematidae</taxon>
        <taxon>Steinernema</taxon>
    </lineage>
</organism>
<dbReference type="Proteomes" id="UP000298663">
    <property type="component" value="Unassembled WGS sequence"/>
</dbReference>
<evidence type="ECO:0000313" key="1">
    <source>
        <dbReference type="EMBL" id="TKR86976.1"/>
    </source>
</evidence>